<proteinExistence type="predicted"/>
<dbReference type="PANTHER" id="PTHR31873">
    <property type="entry name" value="L-ASPARTATE DEHYDROGENASE-RELATED"/>
    <property type="match status" value="1"/>
</dbReference>
<dbReference type="GO" id="GO:0033735">
    <property type="term" value="F:aspartate dehydrogenase [NAD(P)+] activity"/>
    <property type="evidence" value="ECO:0007669"/>
    <property type="project" value="UniProtKB-EC"/>
</dbReference>
<name>A0AAU7QBQ8_9GAMM</name>
<feature type="domain" description="Aspartate dehydrogenase" evidence="1">
    <location>
        <begin position="39"/>
        <end position="126"/>
    </location>
</feature>
<dbReference type="SUPFAM" id="SSF55347">
    <property type="entry name" value="Glyceraldehyde-3-phosphate dehydrogenase-like, C-terminal domain"/>
    <property type="match status" value="1"/>
</dbReference>
<gene>
    <name evidence="2" type="ORF">ABK905_03500</name>
</gene>
<dbReference type="AlphaFoldDB" id="A0AAU7QBQ8"/>
<keyword evidence="2" id="KW-0560">Oxidoreductase</keyword>
<dbReference type="NCBIfam" id="NF009828">
    <property type="entry name" value="PRK13303.1-3"/>
    <property type="match status" value="1"/>
</dbReference>
<dbReference type="EC" id="1.4.1.21" evidence="2"/>
<evidence type="ECO:0000259" key="1">
    <source>
        <dbReference type="Pfam" id="PF01958"/>
    </source>
</evidence>
<dbReference type="Gene3D" id="3.30.360.10">
    <property type="entry name" value="Dihydrodipicolinate Reductase, domain 2"/>
    <property type="match status" value="1"/>
</dbReference>
<dbReference type="EMBL" id="CP157947">
    <property type="protein sequence ID" value="XBS70337.1"/>
    <property type="molecule type" value="Genomic_DNA"/>
</dbReference>
<dbReference type="Pfam" id="PF01958">
    <property type="entry name" value="Asp_DH_C"/>
    <property type="match status" value="1"/>
</dbReference>
<dbReference type="InterPro" id="IPR002811">
    <property type="entry name" value="Asp_DH"/>
</dbReference>
<protein>
    <submittedName>
        <fullName evidence="2">Aspartate dehydrogenase</fullName>
        <ecNumber evidence="2">1.4.1.21</ecNumber>
    </submittedName>
</protein>
<dbReference type="PANTHER" id="PTHR31873:SF6">
    <property type="entry name" value="ASPARTATE DEHYDROGENASE DOMAIN-CONTAINING PROTEIN"/>
    <property type="match status" value="1"/>
</dbReference>
<dbReference type="GO" id="GO:0009435">
    <property type="term" value="P:NAD+ biosynthetic process"/>
    <property type="evidence" value="ECO:0007669"/>
    <property type="project" value="InterPro"/>
</dbReference>
<accession>A0AAU7QBQ8</accession>
<organism evidence="2">
    <name type="scientific">Acerihabitans sp. KWT182</name>
    <dbReference type="NCBI Taxonomy" id="3157919"/>
    <lineage>
        <taxon>Bacteria</taxon>
        <taxon>Pseudomonadati</taxon>
        <taxon>Pseudomonadota</taxon>
        <taxon>Gammaproteobacteria</taxon>
        <taxon>Enterobacterales</taxon>
        <taxon>Pectobacteriaceae</taxon>
        <taxon>Acerihabitans</taxon>
    </lineage>
</organism>
<evidence type="ECO:0000313" key="2">
    <source>
        <dbReference type="EMBL" id="XBS70337.1"/>
    </source>
</evidence>
<reference evidence="2" key="1">
    <citation type="submission" date="2024-06" db="EMBL/GenBank/DDBJ databases">
        <authorList>
            <person name="Coelho C."/>
            <person name="Bento M."/>
            <person name="Garcia E."/>
            <person name="Camelo A."/>
            <person name="Brandao I."/>
            <person name="Espirito Santo C."/>
            <person name="Trovao J."/>
            <person name="Verissimo A."/>
            <person name="Costa J."/>
            <person name="Tiago I."/>
        </authorList>
    </citation>
    <scope>NUCLEOTIDE SEQUENCE</scope>
    <source>
        <strain evidence="2">KWT182</strain>
    </source>
</reference>
<sequence>MRCALRVPRGWTACVTRGRKPPRSWKGSAAEQAIDLDNITEATVIFEGTATESSLRYPKNANVTAAVALSGIGFNDTHVQLIADPAVDKNIHEIHAKGSFGEMFVRLSNNSLPDNPKTSWLAALSIEEAILKQIETFIF</sequence>